<evidence type="ECO:0000256" key="6">
    <source>
        <dbReference type="ARBA" id="ARBA00022837"/>
    </source>
</evidence>
<feature type="domain" description="Ion transport" evidence="15">
    <location>
        <begin position="123"/>
        <end position="300"/>
    </location>
</feature>
<dbReference type="SUPFAM" id="SSF81324">
    <property type="entry name" value="Voltage-gated potassium channels"/>
    <property type="match status" value="2"/>
</dbReference>
<feature type="compositionally biased region" description="Acidic residues" evidence="13">
    <location>
        <begin position="309"/>
        <end position="328"/>
    </location>
</feature>
<feature type="region of interest" description="Disordered" evidence="13">
    <location>
        <begin position="309"/>
        <end position="358"/>
    </location>
</feature>
<feature type="transmembrane region" description="Helical" evidence="14">
    <location>
        <begin position="88"/>
        <end position="110"/>
    </location>
</feature>
<protein>
    <submittedName>
        <fullName evidence="16">Transporter, cation channel family protein</fullName>
    </submittedName>
</protein>
<feature type="transmembrane region" description="Helical" evidence="14">
    <location>
        <begin position="6"/>
        <end position="26"/>
    </location>
</feature>
<name>A0A0D6LBV8_9BILA</name>
<evidence type="ECO:0000256" key="14">
    <source>
        <dbReference type="SAM" id="Phobius"/>
    </source>
</evidence>
<keyword evidence="12" id="KW-0407">Ion channel</keyword>
<evidence type="ECO:0000256" key="10">
    <source>
        <dbReference type="ARBA" id="ARBA00023136"/>
    </source>
</evidence>
<evidence type="ECO:0000256" key="5">
    <source>
        <dbReference type="ARBA" id="ARBA00022692"/>
    </source>
</evidence>
<dbReference type="PANTHER" id="PTHR45628">
    <property type="entry name" value="VOLTAGE-DEPENDENT CALCIUM CHANNEL TYPE A SUBUNIT ALPHA-1"/>
    <property type="match status" value="1"/>
</dbReference>
<evidence type="ECO:0000256" key="8">
    <source>
        <dbReference type="ARBA" id="ARBA00022989"/>
    </source>
</evidence>
<dbReference type="GO" id="GO:0007268">
    <property type="term" value="P:chemical synaptic transmission"/>
    <property type="evidence" value="ECO:0007669"/>
    <property type="project" value="TreeGrafter"/>
</dbReference>
<keyword evidence="7" id="KW-0851">Voltage-gated channel</keyword>
<dbReference type="InterPro" id="IPR027359">
    <property type="entry name" value="Volt_channel_dom_sf"/>
</dbReference>
<keyword evidence="10 14" id="KW-0472">Membrane</keyword>
<keyword evidence="9" id="KW-0406">Ion transport</keyword>
<evidence type="ECO:0000256" key="11">
    <source>
        <dbReference type="ARBA" id="ARBA00023180"/>
    </source>
</evidence>
<feature type="transmembrane region" description="Helical" evidence="14">
    <location>
        <begin position="130"/>
        <end position="149"/>
    </location>
</feature>
<evidence type="ECO:0000259" key="15">
    <source>
        <dbReference type="Pfam" id="PF00520"/>
    </source>
</evidence>
<organism evidence="16 17">
    <name type="scientific">Ancylostoma ceylanicum</name>
    <dbReference type="NCBI Taxonomy" id="53326"/>
    <lineage>
        <taxon>Eukaryota</taxon>
        <taxon>Metazoa</taxon>
        <taxon>Ecdysozoa</taxon>
        <taxon>Nematoda</taxon>
        <taxon>Chromadorea</taxon>
        <taxon>Rhabditida</taxon>
        <taxon>Rhabditina</taxon>
        <taxon>Rhabditomorpha</taxon>
        <taxon>Strongyloidea</taxon>
        <taxon>Ancylostomatidae</taxon>
        <taxon>Ancylostomatinae</taxon>
        <taxon>Ancylostoma</taxon>
    </lineage>
</organism>
<keyword evidence="8 14" id="KW-1133">Transmembrane helix</keyword>
<comment type="subcellular location">
    <subcellularLocation>
        <location evidence="1">Membrane</location>
        <topology evidence="1">Multi-pass membrane protein</topology>
    </subcellularLocation>
</comment>
<proteinExistence type="predicted"/>
<evidence type="ECO:0000256" key="13">
    <source>
        <dbReference type="SAM" id="MobiDB-lite"/>
    </source>
</evidence>
<evidence type="ECO:0000256" key="3">
    <source>
        <dbReference type="ARBA" id="ARBA00022568"/>
    </source>
</evidence>
<keyword evidence="11" id="KW-0325">Glycoprotein</keyword>
<evidence type="ECO:0000256" key="4">
    <source>
        <dbReference type="ARBA" id="ARBA00022673"/>
    </source>
</evidence>
<evidence type="ECO:0000313" key="17">
    <source>
        <dbReference type="Proteomes" id="UP000054495"/>
    </source>
</evidence>
<dbReference type="PRINTS" id="PR00169">
    <property type="entry name" value="KCHANNEL"/>
</dbReference>
<gene>
    <name evidence="16" type="ORF">ANCCEY_11556</name>
</gene>
<dbReference type="PANTHER" id="PTHR45628:SF7">
    <property type="entry name" value="VOLTAGE-DEPENDENT CALCIUM CHANNEL TYPE A SUBUNIT ALPHA-1"/>
    <property type="match status" value="1"/>
</dbReference>
<dbReference type="Proteomes" id="UP000054495">
    <property type="component" value="Unassembled WGS sequence"/>
</dbReference>
<sequence length="444" mass="50543">MAPLLQIGLLVLFAIVIFAIIGLEFYSGAFHSACYNERGEIENVSEKPSPWYYLVRQHSICHDYCISMYYHGRMDDGDVLCITSFDNIAFAMITVFQCITMEGWTTVMYYRDDAVVVIMPFVNEFGRQEYAEYVFLGIFIMEVLLKLFAMGSRTYFASKFNRFDCIVIVGSAFEVIWAEVKGGSFGISVLRALRLLRIFKLTSYWVSLRNLVRSLMNSMRSIISLLFLLFLFILIFALLGMQLFGGKWVHVLFAYFMQVAISSPLQILTGEDWNEVMYLAIEAQGDTLLNVFLAIAVDNLANAQELTAAEEADEKANEMDDSEEEEPDGDHCAIDMDGNDPDDDEECEEEESPFGGPRPMVPYTSMFFLSPSNPLRVMVHSIVCTKYFEMMVMGVICLSSISLAAEDPVDEDNPRNKVLQYMDYCFTGVFACEMLLKVCIFDFF</sequence>
<dbReference type="GO" id="GO:0045202">
    <property type="term" value="C:synapse"/>
    <property type="evidence" value="ECO:0007669"/>
    <property type="project" value="GOC"/>
</dbReference>
<dbReference type="InterPro" id="IPR005821">
    <property type="entry name" value="Ion_trans_dom"/>
</dbReference>
<feature type="domain" description="Ion transport" evidence="15">
    <location>
        <begin position="3"/>
        <end position="115"/>
    </location>
</feature>
<evidence type="ECO:0000256" key="1">
    <source>
        <dbReference type="ARBA" id="ARBA00004141"/>
    </source>
</evidence>
<dbReference type="EMBL" id="KE125307">
    <property type="protein sequence ID" value="EPB69349.1"/>
    <property type="molecule type" value="Genomic_DNA"/>
</dbReference>
<reference evidence="16 17" key="1">
    <citation type="submission" date="2013-05" db="EMBL/GenBank/DDBJ databases">
        <title>Draft genome of the parasitic nematode Anyclostoma ceylanicum.</title>
        <authorList>
            <person name="Mitreva M."/>
        </authorList>
    </citation>
    <scope>NUCLEOTIDE SEQUENCE [LARGE SCALE GENOMIC DNA]</scope>
</reference>
<dbReference type="InterPro" id="IPR050599">
    <property type="entry name" value="VDCC_alpha-1_subunit"/>
</dbReference>
<keyword evidence="4" id="KW-0107">Calcium channel</keyword>
<dbReference type="Gene3D" id="1.10.287.70">
    <property type="match status" value="1"/>
</dbReference>
<keyword evidence="6" id="KW-0106">Calcium</keyword>
<dbReference type="Gene3D" id="1.20.120.350">
    <property type="entry name" value="Voltage-gated potassium channels. Chain C"/>
    <property type="match status" value="2"/>
</dbReference>
<dbReference type="GO" id="GO:0098703">
    <property type="term" value="P:calcium ion import across plasma membrane"/>
    <property type="evidence" value="ECO:0007669"/>
    <property type="project" value="TreeGrafter"/>
</dbReference>
<keyword evidence="3" id="KW-0109">Calcium transport</keyword>
<evidence type="ECO:0000256" key="12">
    <source>
        <dbReference type="ARBA" id="ARBA00023303"/>
    </source>
</evidence>
<evidence type="ECO:0000313" key="16">
    <source>
        <dbReference type="EMBL" id="EPB69349.1"/>
    </source>
</evidence>
<evidence type="ECO:0000256" key="7">
    <source>
        <dbReference type="ARBA" id="ARBA00022882"/>
    </source>
</evidence>
<feature type="compositionally biased region" description="Acidic residues" evidence="13">
    <location>
        <begin position="337"/>
        <end position="352"/>
    </location>
</feature>
<keyword evidence="2" id="KW-0813">Transport</keyword>
<dbReference type="GO" id="GO:0005891">
    <property type="term" value="C:voltage-gated calcium channel complex"/>
    <property type="evidence" value="ECO:0007669"/>
    <property type="project" value="TreeGrafter"/>
</dbReference>
<dbReference type="AlphaFoldDB" id="A0A0D6LBV8"/>
<dbReference type="Pfam" id="PF00520">
    <property type="entry name" value="Ion_trans"/>
    <property type="match status" value="3"/>
</dbReference>
<feature type="transmembrane region" description="Helical" evidence="14">
    <location>
        <begin position="222"/>
        <end position="242"/>
    </location>
</feature>
<accession>A0A0D6LBV8</accession>
<evidence type="ECO:0000256" key="9">
    <source>
        <dbReference type="ARBA" id="ARBA00023065"/>
    </source>
</evidence>
<keyword evidence="17" id="KW-1185">Reference proteome</keyword>
<keyword evidence="5 14" id="KW-0812">Transmembrane</keyword>
<evidence type="ECO:0000256" key="2">
    <source>
        <dbReference type="ARBA" id="ARBA00022448"/>
    </source>
</evidence>
<dbReference type="GO" id="GO:0008331">
    <property type="term" value="F:high voltage-gated calcium channel activity"/>
    <property type="evidence" value="ECO:0007669"/>
    <property type="project" value="TreeGrafter"/>
</dbReference>
<feature type="domain" description="Ion transport" evidence="15">
    <location>
        <begin position="386"/>
        <end position="443"/>
    </location>
</feature>